<evidence type="ECO:0000256" key="2">
    <source>
        <dbReference type="ARBA" id="ARBA00007870"/>
    </source>
</evidence>
<gene>
    <name evidence="13" type="ORF">H8E41_06000</name>
</gene>
<dbReference type="EMBL" id="JACNJZ010000090">
    <property type="protein sequence ID" value="MBC8317439.1"/>
    <property type="molecule type" value="Genomic_DNA"/>
</dbReference>
<evidence type="ECO:0000259" key="12">
    <source>
        <dbReference type="Pfam" id="PF08546"/>
    </source>
</evidence>
<dbReference type="InterPro" id="IPR013328">
    <property type="entry name" value="6PGD_dom2"/>
</dbReference>
<reference evidence="13 14" key="1">
    <citation type="submission" date="2020-08" db="EMBL/GenBank/DDBJ databases">
        <title>Bridging the membrane lipid divide: bacteria of the FCB group superphylum have the potential to synthesize archaeal ether lipids.</title>
        <authorList>
            <person name="Villanueva L."/>
            <person name="Von Meijenfeldt F.A.B."/>
            <person name="Westbye A.B."/>
            <person name="Yadav S."/>
            <person name="Hopmans E.C."/>
            <person name="Dutilh B.E."/>
            <person name="Sinninghe Damste J.S."/>
        </authorList>
    </citation>
    <scope>NUCLEOTIDE SEQUENCE [LARGE SCALE GENOMIC DNA]</scope>
    <source>
        <strain evidence="13">NIOZ-UU47</strain>
    </source>
</reference>
<keyword evidence="10" id="KW-0732">Signal</keyword>
<dbReference type="InterPro" id="IPR013332">
    <property type="entry name" value="KPR_N"/>
</dbReference>
<dbReference type="PANTHER" id="PTHR43765:SF2">
    <property type="entry name" value="2-DEHYDROPANTOATE 2-REDUCTASE"/>
    <property type="match status" value="1"/>
</dbReference>
<evidence type="ECO:0000256" key="5">
    <source>
        <dbReference type="ARBA" id="ARBA00022857"/>
    </source>
</evidence>
<dbReference type="Proteomes" id="UP000614424">
    <property type="component" value="Unassembled WGS sequence"/>
</dbReference>
<keyword evidence="9" id="KW-0566">Pantothenate biosynthesis</keyword>
<dbReference type="GO" id="GO:0050661">
    <property type="term" value="F:NADP binding"/>
    <property type="evidence" value="ECO:0007669"/>
    <property type="project" value="TreeGrafter"/>
</dbReference>
<dbReference type="GO" id="GO:0015940">
    <property type="term" value="P:pantothenate biosynthetic process"/>
    <property type="evidence" value="ECO:0007669"/>
    <property type="project" value="UniProtKB-UniPathway"/>
</dbReference>
<dbReference type="PANTHER" id="PTHR43765">
    <property type="entry name" value="2-DEHYDROPANTOATE 2-REDUCTASE-RELATED"/>
    <property type="match status" value="1"/>
</dbReference>
<evidence type="ECO:0000256" key="6">
    <source>
        <dbReference type="ARBA" id="ARBA00023002"/>
    </source>
</evidence>
<feature type="chain" id="PRO_5035203731" description="2-dehydropantoate 2-reductase" evidence="10">
    <location>
        <begin position="23"/>
        <end position="308"/>
    </location>
</feature>
<comment type="catalytic activity">
    <reaction evidence="8 9">
        <text>(R)-pantoate + NADP(+) = 2-dehydropantoate + NADPH + H(+)</text>
        <dbReference type="Rhea" id="RHEA:16233"/>
        <dbReference type="ChEBI" id="CHEBI:11561"/>
        <dbReference type="ChEBI" id="CHEBI:15378"/>
        <dbReference type="ChEBI" id="CHEBI:15980"/>
        <dbReference type="ChEBI" id="CHEBI:57783"/>
        <dbReference type="ChEBI" id="CHEBI:58349"/>
        <dbReference type="EC" id="1.1.1.169"/>
    </reaction>
</comment>
<dbReference type="FunFam" id="1.10.1040.10:FF:000017">
    <property type="entry name" value="2-dehydropantoate 2-reductase"/>
    <property type="match status" value="1"/>
</dbReference>
<comment type="function">
    <text evidence="9">Catalyzes the NADPH-dependent reduction of ketopantoate into pantoic acid.</text>
</comment>
<dbReference type="UniPathway" id="UPA00028">
    <property type="reaction ID" value="UER00004"/>
</dbReference>
<evidence type="ECO:0000313" key="14">
    <source>
        <dbReference type="Proteomes" id="UP000614424"/>
    </source>
</evidence>
<dbReference type="InterPro" id="IPR036291">
    <property type="entry name" value="NAD(P)-bd_dom_sf"/>
</dbReference>
<evidence type="ECO:0000256" key="4">
    <source>
        <dbReference type="ARBA" id="ARBA00019465"/>
    </source>
</evidence>
<dbReference type="Pfam" id="PF08546">
    <property type="entry name" value="ApbA_C"/>
    <property type="match status" value="1"/>
</dbReference>
<dbReference type="Pfam" id="PF02558">
    <property type="entry name" value="ApbA"/>
    <property type="match status" value="1"/>
</dbReference>
<dbReference type="InterPro" id="IPR050838">
    <property type="entry name" value="Ketopantoate_reductase"/>
</dbReference>
<comment type="pathway">
    <text evidence="1 9">Cofactor biosynthesis; (R)-pantothenate biosynthesis; (R)-pantoate from 3-methyl-2-oxobutanoate: step 2/2.</text>
</comment>
<dbReference type="Gene3D" id="1.10.1040.10">
    <property type="entry name" value="N-(1-d-carboxylethyl)-l-norvaline Dehydrogenase, domain 2"/>
    <property type="match status" value="1"/>
</dbReference>
<dbReference type="Gene3D" id="3.40.50.720">
    <property type="entry name" value="NAD(P)-binding Rossmann-like Domain"/>
    <property type="match status" value="1"/>
</dbReference>
<feature type="signal peptide" evidence="10">
    <location>
        <begin position="1"/>
        <end position="22"/>
    </location>
</feature>
<feature type="domain" description="Ketopantoate reductase C-terminal" evidence="12">
    <location>
        <begin position="180"/>
        <end position="303"/>
    </location>
</feature>
<accession>A0A8J6NEF4</accession>
<evidence type="ECO:0000259" key="11">
    <source>
        <dbReference type="Pfam" id="PF02558"/>
    </source>
</evidence>
<evidence type="ECO:0000256" key="3">
    <source>
        <dbReference type="ARBA" id="ARBA00013014"/>
    </source>
</evidence>
<evidence type="ECO:0000256" key="7">
    <source>
        <dbReference type="ARBA" id="ARBA00032024"/>
    </source>
</evidence>
<feature type="domain" description="Ketopantoate reductase N-terminal" evidence="11">
    <location>
        <begin position="3"/>
        <end position="150"/>
    </location>
</feature>
<proteinExistence type="inferred from homology"/>
<evidence type="ECO:0000256" key="10">
    <source>
        <dbReference type="SAM" id="SignalP"/>
    </source>
</evidence>
<sequence length="308" mass="32753">MKIAIIGPGALGLLLATSLAGANENTVWLLDHSPERAAAINGKLLLNIDDQEFSVPLPVTSNPEAIGKTDLVLLCVKSMDVAPALQHIAPLFSRNTLLITFQNGIGHIDPVANSTIAPQAAFGVTSQGATLIAPGQVRHGGTGLTKIGFLRPADPHLHQQLNTAALILTASGFETVTVNNIQDHLWGKLLINIGINALTVIHDCPNGKLLDIPEAREALIAAVQEGEKVARTLGIHIENNPVDLTLGVCRTTAANISSMLQDARRKRPTEIDAINGALVEKARKLSLNVPVNEDLIKKVKEIQAHYHG</sequence>
<protein>
    <recommendedName>
        <fullName evidence="4 9">2-dehydropantoate 2-reductase</fullName>
        <ecNumber evidence="3 9">1.1.1.169</ecNumber>
    </recommendedName>
    <alternativeName>
        <fullName evidence="7 9">Ketopantoate reductase</fullName>
    </alternativeName>
</protein>
<dbReference type="GO" id="GO:0005737">
    <property type="term" value="C:cytoplasm"/>
    <property type="evidence" value="ECO:0007669"/>
    <property type="project" value="TreeGrafter"/>
</dbReference>
<dbReference type="InterPro" id="IPR008927">
    <property type="entry name" value="6-PGluconate_DH-like_C_sf"/>
</dbReference>
<dbReference type="NCBIfam" id="TIGR00745">
    <property type="entry name" value="apbA_panE"/>
    <property type="match status" value="1"/>
</dbReference>
<comment type="caution">
    <text evidence="13">The sequence shown here is derived from an EMBL/GenBank/DDBJ whole genome shotgun (WGS) entry which is preliminary data.</text>
</comment>
<dbReference type="AlphaFoldDB" id="A0A8J6NEF4"/>
<dbReference type="SUPFAM" id="SSF51735">
    <property type="entry name" value="NAD(P)-binding Rossmann-fold domains"/>
    <property type="match status" value="1"/>
</dbReference>
<evidence type="ECO:0000256" key="1">
    <source>
        <dbReference type="ARBA" id="ARBA00004994"/>
    </source>
</evidence>
<organism evidence="13 14">
    <name type="scientific">Candidatus Desulfobia pelagia</name>
    <dbReference type="NCBI Taxonomy" id="2841692"/>
    <lineage>
        <taxon>Bacteria</taxon>
        <taxon>Pseudomonadati</taxon>
        <taxon>Thermodesulfobacteriota</taxon>
        <taxon>Desulfobulbia</taxon>
        <taxon>Desulfobulbales</taxon>
        <taxon>Desulfobulbaceae</taxon>
        <taxon>Candidatus Desulfobia</taxon>
    </lineage>
</organism>
<dbReference type="GO" id="GO:0008677">
    <property type="term" value="F:2-dehydropantoate 2-reductase activity"/>
    <property type="evidence" value="ECO:0007669"/>
    <property type="project" value="UniProtKB-EC"/>
</dbReference>
<evidence type="ECO:0000256" key="8">
    <source>
        <dbReference type="ARBA" id="ARBA00048793"/>
    </source>
</evidence>
<dbReference type="InterPro" id="IPR013752">
    <property type="entry name" value="KPA_reductase"/>
</dbReference>
<comment type="similarity">
    <text evidence="2 9">Belongs to the ketopantoate reductase family.</text>
</comment>
<dbReference type="InterPro" id="IPR003710">
    <property type="entry name" value="ApbA"/>
</dbReference>
<keyword evidence="5 9" id="KW-0521">NADP</keyword>
<dbReference type="EC" id="1.1.1.169" evidence="3 9"/>
<dbReference type="SUPFAM" id="SSF48179">
    <property type="entry name" value="6-phosphogluconate dehydrogenase C-terminal domain-like"/>
    <property type="match status" value="1"/>
</dbReference>
<evidence type="ECO:0000256" key="9">
    <source>
        <dbReference type="RuleBase" id="RU362068"/>
    </source>
</evidence>
<evidence type="ECO:0000313" key="13">
    <source>
        <dbReference type="EMBL" id="MBC8317439.1"/>
    </source>
</evidence>
<keyword evidence="6 9" id="KW-0560">Oxidoreductase</keyword>
<name>A0A8J6NEF4_9BACT</name>